<evidence type="ECO:0000313" key="3">
    <source>
        <dbReference type="Proteomes" id="UP000519023"/>
    </source>
</evidence>
<reference evidence="2 3" key="1">
    <citation type="submission" date="2020-04" db="EMBL/GenBank/DDBJ databases">
        <title>Sphingobium sp. AR-3-1 isolated from Arctic soil.</title>
        <authorList>
            <person name="Dahal R.H."/>
            <person name="Chaudhary D.K."/>
        </authorList>
    </citation>
    <scope>NUCLEOTIDE SEQUENCE [LARGE SCALE GENOMIC DNA]</scope>
    <source>
        <strain evidence="2 3">AR-3-1</strain>
    </source>
</reference>
<protein>
    <submittedName>
        <fullName evidence="2">RES family NAD+ phosphorylase</fullName>
    </submittedName>
</protein>
<proteinExistence type="predicted"/>
<dbReference type="RefSeq" id="WP_169574582.1">
    <property type="nucleotide sequence ID" value="NZ_JABBFV010000017.1"/>
</dbReference>
<organism evidence="2 3">
    <name type="scientific">Sphingobium psychrophilum</name>
    <dbReference type="NCBI Taxonomy" id="2728834"/>
    <lineage>
        <taxon>Bacteria</taxon>
        <taxon>Pseudomonadati</taxon>
        <taxon>Pseudomonadota</taxon>
        <taxon>Alphaproteobacteria</taxon>
        <taxon>Sphingomonadales</taxon>
        <taxon>Sphingomonadaceae</taxon>
        <taxon>Sphingobium</taxon>
    </lineage>
</organism>
<dbReference type="Pfam" id="PF08808">
    <property type="entry name" value="RES"/>
    <property type="match status" value="1"/>
</dbReference>
<dbReference type="SMART" id="SM00953">
    <property type="entry name" value="RES"/>
    <property type="match status" value="1"/>
</dbReference>
<name>A0A7X9WYF2_9SPHN</name>
<dbReference type="Proteomes" id="UP000519023">
    <property type="component" value="Unassembled WGS sequence"/>
</dbReference>
<evidence type="ECO:0000313" key="2">
    <source>
        <dbReference type="EMBL" id="NML12177.1"/>
    </source>
</evidence>
<dbReference type="AlphaFoldDB" id="A0A7X9WYF2"/>
<evidence type="ECO:0000259" key="1">
    <source>
        <dbReference type="SMART" id="SM00953"/>
    </source>
</evidence>
<gene>
    <name evidence="2" type="ORF">HHL08_18840</name>
</gene>
<feature type="domain" description="RES" evidence="1">
    <location>
        <begin position="29"/>
        <end position="173"/>
    </location>
</feature>
<sequence>MAGSTMPPVSRIAAGQRLFRVHALSRGAHWYGRKDAQWRWDDPDRRYGVLYLGKSLVGPFAEMILRTPAERDILWEVIASKRFSTFMTTRALRLARVHGPGLAWFRTTSATVSADFDPALPGTPYEATQRISAMAHAFGGLDGIQYRSRLDSDALCVALFDRADDAIRLETEGCRLEKDWVRAILRPRGYRLIES</sequence>
<comment type="caution">
    <text evidence="2">The sequence shown here is derived from an EMBL/GenBank/DDBJ whole genome shotgun (WGS) entry which is preliminary data.</text>
</comment>
<dbReference type="InterPro" id="IPR014914">
    <property type="entry name" value="RES_dom"/>
</dbReference>
<keyword evidence="3" id="KW-1185">Reference proteome</keyword>
<accession>A0A7X9WYF2</accession>
<dbReference type="EMBL" id="JABBFV010000017">
    <property type="protein sequence ID" value="NML12177.1"/>
    <property type="molecule type" value="Genomic_DNA"/>
</dbReference>